<dbReference type="Pfam" id="PF14430">
    <property type="entry name" value="Imm1"/>
    <property type="match status" value="1"/>
</dbReference>
<proteinExistence type="predicted"/>
<dbReference type="Proteomes" id="UP000184386">
    <property type="component" value="Unassembled WGS sequence"/>
</dbReference>
<dbReference type="STRING" id="1121322.SAMN02745136_03923"/>
<name>A0A1M6XCY4_9FIRM</name>
<dbReference type="RefSeq" id="WP_073278552.1">
    <property type="nucleotide sequence ID" value="NZ_FRAC01000022.1"/>
</dbReference>
<evidence type="ECO:0000313" key="1">
    <source>
        <dbReference type="EMBL" id="SHL03826.1"/>
    </source>
</evidence>
<protein>
    <submittedName>
        <fullName evidence="1">Immunity protein Imm1</fullName>
    </submittedName>
</protein>
<dbReference type="EMBL" id="FRAC01000022">
    <property type="protein sequence ID" value="SHL03826.1"/>
    <property type="molecule type" value="Genomic_DNA"/>
</dbReference>
<evidence type="ECO:0000313" key="2">
    <source>
        <dbReference type="Proteomes" id="UP000184386"/>
    </source>
</evidence>
<sequence length="124" mass="13835">MFISSNLGTVQCITFSEYEEHINECIKHDPGNEIWCSCNNGTEDYPCLSILVKDGEAAINYFSENNAAMFSSVGDLSKDGIVKFEGGQYEAAAYQIVPLMSALECALQFFHSQEKPSCIEWEEL</sequence>
<dbReference type="InterPro" id="IPR025680">
    <property type="entry name" value="DddI"/>
</dbReference>
<reference evidence="1 2" key="1">
    <citation type="submission" date="2016-11" db="EMBL/GenBank/DDBJ databases">
        <authorList>
            <person name="Jaros S."/>
            <person name="Januszkiewicz K."/>
            <person name="Wedrychowicz H."/>
        </authorList>
    </citation>
    <scope>NUCLEOTIDE SEQUENCE [LARGE SCALE GENOMIC DNA]</scope>
    <source>
        <strain evidence="1 2">DSM 15929</strain>
    </source>
</reference>
<organism evidence="1 2">
    <name type="scientific">Anaerocolumna jejuensis DSM 15929</name>
    <dbReference type="NCBI Taxonomy" id="1121322"/>
    <lineage>
        <taxon>Bacteria</taxon>
        <taxon>Bacillati</taxon>
        <taxon>Bacillota</taxon>
        <taxon>Clostridia</taxon>
        <taxon>Lachnospirales</taxon>
        <taxon>Lachnospiraceae</taxon>
        <taxon>Anaerocolumna</taxon>
    </lineage>
</organism>
<dbReference type="OrthoDB" id="1821869at2"/>
<dbReference type="AlphaFoldDB" id="A0A1M6XCY4"/>
<keyword evidence="2" id="KW-1185">Reference proteome</keyword>
<accession>A0A1M6XCY4</accession>
<gene>
    <name evidence="1" type="ORF">SAMN02745136_03923</name>
</gene>